<accession>A0A6G1JYB9</accession>
<protein>
    <recommendedName>
        <fullName evidence="5">Secreted protein</fullName>
    </recommendedName>
</protein>
<gene>
    <name evidence="3" type="ORF">K504DRAFT_460319</name>
</gene>
<evidence type="ECO:0000313" key="4">
    <source>
        <dbReference type="Proteomes" id="UP000799428"/>
    </source>
</evidence>
<evidence type="ECO:0000313" key="3">
    <source>
        <dbReference type="EMBL" id="KAF2705606.1"/>
    </source>
</evidence>
<proteinExistence type="predicted"/>
<evidence type="ECO:0000256" key="2">
    <source>
        <dbReference type="SAM" id="SignalP"/>
    </source>
</evidence>
<keyword evidence="4" id="KW-1185">Reference proteome</keyword>
<dbReference type="AlphaFoldDB" id="A0A6G1JYB9"/>
<keyword evidence="2" id="KW-0732">Signal</keyword>
<sequence length="114" mass="12353">MLLLLPLSLSLYCVTPPSLSLSPYAPTLAQGGFGGRVGKSDVCLVLHNPIPCRVADGSPTGRQESLQGSMLVRWYAPRLEAQRHHECYPCSNVRTVRPSSTSLPYPPSKHIATP</sequence>
<evidence type="ECO:0008006" key="5">
    <source>
        <dbReference type="Google" id="ProtNLM"/>
    </source>
</evidence>
<dbReference type="EMBL" id="MU005778">
    <property type="protein sequence ID" value="KAF2705606.1"/>
    <property type="molecule type" value="Genomic_DNA"/>
</dbReference>
<organism evidence="3 4">
    <name type="scientific">Pleomassaria siparia CBS 279.74</name>
    <dbReference type="NCBI Taxonomy" id="1314801"/>
    <lineage>
        <taxon>Eukaryota</taxon>
        <taxon>Fungi</taxon>
        <taxon>Dikarya</taxon>
        <taxon>Ascomycota</taxon>
        <taxon>Pezizomycotina</taxon>
        <taxon>Dothideomycetes</taxon>
        <taxon>Pleosporomycetidae</taxon>
        <taxon>Pleosporales</taxon>
        <taxon>Pleomassariaceae</taxon>
        <taxon>Pleomassaria</taxon>
    </lineage>
</organism>
<feature type="signal peptide" evidence="2">
    <location>
        <begin position="1"/>
        <end position="20"/>
    </location>
</feature>
<reference evidence="3" key="1">
    <citation type="journal article" date="2020" name="Stud. Mycol.">
        <title>101 Dothideomycetes genomes: a test case for predicting lifestyles and emergence of pathogens.</title>
        <authorList>
            <person name="Haridas S."/>
            <person name="Albert R."/>
            <person name="Binder M."/>
            <person name="Bloem J."/>
            <person name="Labutti K."/>
            <person name="Salamov A."/>
            <person name="Andreopoulos B."/>
            <person name="Baker S."/>
            <person name="Barry K."/>
            <person name="Bills G."/>
            <person name="Bluhm B."/>
            <person name="Cannon C."/>
            <person name="Castanera R."/>
            <person name="Culley D."/>
            <person name="Daum C."/>
            <person name="Ezra D."/>
            <person name="Gonzalez J."/>
            <person name="Henrissat B."/>
            <person name="Kuo A."/>
            <person name="Liang C."/>
            <person name="Lipzen A."/>
            <person name="Lutzoni F."/>
            <person name="Magnuson J."/>
            <person name="Mondo S."/>
            <person name="Nolan M."/>
            <person name="Ohm R."/>
            <person name="Pangilinan J."/>
            <person name="Park H.-J."/>
            <person name="Ramirez L."/>
            <person name="Alfaro M."/>
            <person name="Sun H."/>
            <person name="Tritt A."/>
            <person name="Yoshinaga Y."/>
            <person name="Zwiers L.-H."/>
            <person name="Turgeon B."/>
            <person name="Goodwin S."/>
            <person name="Spatafora J."/>
            <person name="Crous P."/>
            <person name="Grigoriev I."/>
        </authorList>
    </citation>
    <scope>NUCLEOTIDE SEQUENCE</scope>
    <source>
        <strain evidence="3">CBS 279.74</strain>
    </source>
</reference>
<name>A0A6G1JYB9_9PLEO</name>
<evidence type="ECO:0000256" key="1">
    <source>
        <dbReference type="SAM" id="MobiDB-lite"/>
    </source>
</evidence>
<feature type="chain" id="PRO_5026158765" description="Secreted protein" evidence="2">
    <location>
        <begin position="21"/>
        <end position="114"/>
    </location>
</feature>
<feature type="region of interest" description="Disordered" evidence="1">
    <location>
        <begin position="93"/>
        <end position="114"/>
    </location>
</feature>
<feature type="compositionally biased region" description="Polar residues" evidence="1">
    <location>
        <begin position="93"/>
        <end position="103"/>
    </location>
</feature>
<dbReference type="Proteomes" id="UP000799428">
    <property type="component" value="Unassembled WGS sequence"/>
</dbReference>